<gene>
    <name evidence="1" type="ORF">DPMN_020328</name>
</gene>
<reference evidence="1" key="2">
    <citation type="submission" date="2020-11" db="EMBL/GenBank/DDBJ databases">
        <authorList>
            <person name="McCartney M.A."/>
            <person name="Auch B."/>
            <person name="Kono T."/>
            <person name="Mallez S."/>
            <person name="Becker A."/>
            <person name="Gohl D.M."/>
            <person name="Silverstein K.A.T."/>
            <person name="Koren S."/>
            <person name="Bechman K.B."/>
            <person name="Herman A."/>
            <person name="Abrahante J.E."/>
            <person name="Garbe J."/>
        </authorList>
    </citation>
    <scope>NUCLEOTIDE SEQUENCE</scope>
    <source>
        <strain evidence="1">Duluth1</strain>
        <tissue evidence="1">Whole animal</tissue>
    </source>
</reference>
<keyword evidence="2" id="KW-1185">Reference proteome</keyword>
<dbReference type="EMBL" id="JAIWYP010000001">
    <property type="protein sequence ID" value="KAH3896155.1"/>
    <property type="molecule type" value="Genomic_DNA"/>
</dbReference>
<accession>A0A9D4NKV1</accession>
<evidence type="ECO:0000313" key="1">
    <source>
        <dbReference type="EMBL" id="KAH3896155.1"/>
    </source>
</evidence>
<organism evidence="1 2">
    <name type="scientific">Dreissena polymorpha</name>
    <name type="common">Zebra mussel</name>
    <name type="synonym">Mytilus polymorpha</name>
    <dbReference type="NCBI Taxonomy" id="45954"/>
    <lineage>
        <taxon>Eukaryota</taxon>
        <taxon>Metazoa</taxon>
        <taxon>Spiralia</taxon>
        <taxon>Lophotrochozoa</taxon>
        <taxon>Mollusca</taxon>
        <taxon>Bivalvia</taxon>
        <taxon>Autobranchia</taxon>
        <taxon>Heteroconchia</taxon>
        <taxon>Euheterodonta</taxon>
        <taxon>Imparidentia</taxon>
        <taxon>Neoheterodontei</taxon>
        <taxon>Myida</taxon>
        <taxon>Dreissenoidea</taxon>
        <taxon>Dreissenidae</taxon>
        <taxon>Dreissena</taxon>
    </lineage>
</organism>
<dbReference type="AlphaFoldDB" id="A0A9D4NKV1"/>
<sequence>MLKELERLGKCDSIAVIVNISIPSAKLTSTNGGVSVNVRGSPGGEWYKKPNSGSSHYNIIPSRSKWPGWDDTDEDYDIVEDFMKKIYVLTTTSDNTI</sequence>
<reference evidence="1" key="1">
    <citation type="journal article" date="2019" name="bioRxiv">
        <title>The Genome of the Zebra Mussel, Dreissena polymorpha: A Resource for Invasive Species Research.</title>
        <authorList>
            <person name="McCartney M.A."/>
            <person name="Auch B."/>
            <person name="Kono T."/>
            <person name="Mallez S."/>
            <person name="Zhang Y."/>
            <person name="Obille A."/>
            <person name="Becker A."/>
            <person name="Abrahante J.E."/>
            <person name="Garbe J."/>
            <person name="Badalamenti J.P."/>
            <person name="Herman A."/>
            <person name="Mangelson H."/>
            <person name="Liachko I."/>
            <person name="Sullivan S."/>
            <person name="Sone E.D."/>
            <person name="Koren S."/>
            <person name="Silverstein K.A.T."/>
            <person name="Beckman K.B."/>
            <person name="Gohl D.M."/>
        </authorList>
    </citation>
    <scope>NUCLEOTIDE SEQUENCE</scope>
    <source>
        <strain evidence="1">Duluth1</strain>
        <tissue evidence="1">Whole animal</tissue>
    </source>
</reference>
<dbReference type="Proteomes" id="UP000828390">
    <property type="component" value="Unassembled WGS sequence"/>
</dbReference>
<protein>
    <submittedName>
        <fullName evidence="1">Uncharacterized protein</fullName>
    </submittedName>
</protein>
<evidence type="ECO:0000313" key="2">
    <source>
        <dbReference type="Proteomes" id="UP000828390"/>
    </source>
</evidence>
<name>A0A9D4NKV1_DREPO</name>
<proteinExistence type="predicted"/>
<comment type="caution">
    <text evidence="1">The sequence shown here is derived from an EMBL/GenBank/DDBJ whole genome shotgun (WGS) entry which is preliminary data.</text>
</comment>